<keyword evidence="4" id="KW-1134">Transmembrane beta strand</keyword>
<comment type="caution">
    <text evidence="10">The sequence shown here is derived from an EMBL/GenBank/DDBJ whole genome shotgun (WGS) entry which is preliminary data.</text>
</comment>
<reference evidence="10 11" key="1">
    <citation type="submission" date="2019-06" db="EMBL/GenBank/DDBJ databases">
        <authorList>
            <person name="Lee I."/>
            <person name="Jang G.I."/>
            <person name="Hwang C.Y."/>
        </authorList>
    </citation>
    <scope>NUCLEOTIDE SEQUENCE [LARGE SCALE GENOMIC DNA]</scope>
    <source>
        <strain evidence="10 11">PAMC 28131</strain>
    </source>
</reference>
<dbReference type="GO" id="GO:1990281">
    <property type="term" value="C:efflux pump complex"/>
    <property type="evidence" value="ECO:0007669"/>
    <property type="project" value="TreeGrafter"/>
</dbReference>
<feature type="signal peptide" evidence="9">
    <location>
        <begin position="1"/>
        <end position="24"/>
    </location>
</feature>
<dbReference type="EMBL" id="VFSU01000034">
    <property type="protein sequence ID" value="TPE58491.1"/>
    <property type="molecule type" value="Genomic_DNA"/>
</dbReference>
<evidence type="ECO:0000313" key="10">
    <source>
        <dbReference type="EMBL" id="TPE58491.1"/>
    </source>
</evidence>
<dbReference type="PANTHER" id="PTHR30026:SF20">
    <property type="entry name" value="OUTER MEMBRANE PROTEIN TOLC"/>
    <property type="match status" value="1"/>
</dbReference>
<dbReference type="RefSeq" id="WP_140929344.1">
    <property type="nucleotide sequence ID" value="NZ_VFSU01000034.1"/>
</dbReference>
<dbReference type="Gene3D" id="1.20.1600.10">
    <property type="entry name" value="Outer membrane efflux proteins (OEP)"/>
    <property type="match status" value="1"/>
</dbReference>
<evidence type="ECO:0000256" key="6">
    <source>
        <dbReference type="ARBA" id="ARBA00023136"/>
    </source>
</evidence>
<comment type="subcellular location">
    <subcellularLocation>
        <location evidence="1">Cell outer membrane</location>
    </subcellularLocation>
</comment>
<dbReference type="GO" id="GO:0015288">
    <property type="term" value="F:porin activity"/>
    <property type="evidence" value="ECO:0007669"/>
    <property type="project" value="TreeGrafter"/>
</dbReference>
<proteinExistence type="inferred from homology"/>
<accession>A0A501XD43</accession>
<dbReference type="InterPro" id="IPR051906">
    <property type="entry name" value="TolC-like"/>
</dbReference>
<dbReference type="OrthoDB" id="7424012at2"/>
<evidence type="ECO:0000256" key="1">
    <source>
        <dbReference type="ARBA" id="ARBA00004442"/>
    </source>
</evidence>
<organism evidence="10 11">
    <name type="scientific">Sandaracinobacter neustonicus</name>
    <dbReference type="NCBI Taxonomy" id="1715348"/>
    <lineage>
        <taxon>Bacteria</taxon>
        <taxon>Pseudomonadati</taxon>
        <taxon>Pseudomonadota</taxon>
        <taxon>Alphaproteobacteria</taxon>
        <taxon>Sphingomonadales</taxon>
        <taxon>Sphingosinicellaceae</taxon>
        <taxon>Sandaracinobacter</taxon>
    </lineage>
</organism>
<keyword evidence="9" id="KW-0732">Signal</keyword>
<evidence type="ECO:0000256" key="2">
    <source>
        <dbReference type="ARBA" id="ARBA00007613"/>
    </source>
</evidence>
<evidence type="ECO:0000256" key="3">
    <source>
        <dbReference type="ARBA" id="ARBA00022448"/>
    </source>
</evidence>
<dbReference type="Pfam" id="PF02321">
    <property type="entry name" value="OEP"/>
    <property type="match status" value="2"/>
</dbReference>
<evidence type="ECO:0000256" key="7">
    <source>
        <dbReference type="ARBA" id="ARBA00023237"/>
    </source>
</evidence>
<dbReference type="GO" id="GO:0015562">
    <property type="term" value="F:efflux transmembrane transporter activity"/>
    <property type="evidence" value="ECO:0007669"/>
    <property type="project" value="InterPro"/>
</dbReference>
<protein>
    <submittedName>
        <fullName evidence="10">TolC family protein</fullName>
    </submittedName>
</protein>
<keyword evidence="7" id="KW-0998">Cell outer membrane</keyword>
<keyword evidence="5" id="KW-0812">Transmembrane</keyword>
<comment type="similarity">
    <text evidence="2">Belongs to the outer membrane factor (OMF) (TC 1.B.17) family.</text>
</comment>
<feature type="chain" id="PRO_5021283617" evidence="9">
    <location>
        <begin position="25"/>
        <end position="419"/>
    </location>
</feature>
<dbReference type="Proteomes" id="UP000319897">
    <property type="component" value="Unassembled WGS sequence"/>
</dbReference>
<keyword evidence="3" id="KW-0813">Transport</keyword>
<keyword evidence="8" id="KW-0175">Coiled coil</keyword>
<keyword evidence="6" id="KW-0472">Membrane</keyword>
<dbReference type="AlphaFoldDB" id="A0A501XD43"/>
<evidence type="ECO:0000256" key="4">
    <source>
        <dbReference type="ARBA" id="ARBA00022452"/>
    </source>
</evidence>
<evidence type="ECO:0000256" key="5">
    <source>
        <dbReference type="ARBA" id="ARBA00022692"/>
    </source>
</evidence>
<name>A0A501XD43_9SPHN</name>
<evidence type="ECO:0000313" key="11">
    <source>
        <dbReference type="Proteomes" id="UP000319897"/>
    </source>
</evidence>
<dbReference type="PANTHER" id="PTHR30026">
    <property type="entry name" value="OUTER MEMBRANE PROTEIN TOLC"/>
    <property type="match status" value="1"/>
</dbReference>
<feature type="coiled-coil region" evidence="8">
    <location>
        <begin position="315"/>
        <end position="374"/>
    </location>
</feature>
<dbReference type="SUPFAM" id="SSF56954">
    <property type="entry name" value="Outer membrane efflux proteins (OEP)"/>
    <property type="match status" value="1"/>
</dbReference>
<gene>
    <name evidence="10" type="ORF">FJQ54_15580</name>
</gene>
<evidence type="ECO:0000256" key="8">
    <source>
        <dbReference type="SAM" id="Coils"/>
    </source>
</evidence>
<dbReference type="InterPro" id="IPR003423">
    <property type="entry name" value="OMP_efflux"/>
</dbReference>
<keyword evidence="11" id="KW-1185">Reference proteome</keyword>
<dbReference type="GO" id="GO:0009279">
    <property type="term" value="C:cell outer membrane"/>
    <property type="evidence" value="ECO:0007669"/>
    <property type="project" value="UniProtKB-SubCell"/>
</dbReference>
<evidence type="ECO:0000256" key="9">
    <source>
        <dbReference type="SAM" id="SignalP"/>
    </source>
</evidence>
<sequence length="419" mass="43045">MRSPAIRLLITGLLLLGAARPAAAVSLDEALAAALASNPTIAEADAKLAAARARVSQADGALLPTATLSGTYGVGRLDPKGYFGLQAADVNPRAALASLEQPLFAGGRILAGREAARAARRSAEAMAELSRAHISVEVAAAYAEVATARREADLRRAQLVQMREIERQAGLRYKAGDAPSTDLSQARARRAEAEAGLEGAVAAEAGAVARFNALTGLEPDALGPLPPPPAAPASRAAAVSAALAANPALAASAGAARAAQAQARAATADWLPSVGAFAEASTVRDQFFPDYRADQAVVGVRARWTLFDGGRQGRIAEAKANAAAAQAANEGARREIEAETIAAFEGVSAAQRMLEAARQQQDAAAEALRATRLEVQTGMKPQLSLLDAEREALDAGLALIRAEGRLLVVGWQLKALTGA</sequence>